<dbReference type="PANTHER" id="PTHR30472">
    <property type="entry name" value="FERRIC ENTEROBACTIN TRANSPORT SYSTEM PERMEASE PROTEIN"/>
    <property type="match status" value="1"/>
</dbReference>
<protein>
    <submittedName>
        <fullName evidence="9">Iron chelate uptake ABC transporter, FeCT family, permease protein</fullName>
    </submittedName>
</protein>
<feature type="transmembrane region" description="Helical" evidence="8">
    <location>
        <begin position="12"/>
        <end position="40"/>
    </location>
</feature>
<dbReference type="InterPro" id="IPR000522">
    <property type="entry name" value="ABC_transptr_permease_BtuC"/>
</dbReference>
<gene>
    <name evidence="9" type="ORF">HMPREF1039_0757</name>
</gene>
<evidence type="ECO:0000256" key="2">
    <source>
        <dbReference type="ARBA" id="ARBA00007935"/>
    </source>
</evidence>
<comment type="subcellular location">
    <subcellularLocation>
        <location evidence="1">Cell membrane</location>
        <topology evidence="1">Multi-pass membrane protein</topology>
    </subcellularLocation>
</comment>
<dbReference type="RefSeq" id="WP_007391155.1">
    <property type="nucleotide sequence ID" value="NZ_AFIJ01000029.1"/>
</dbReference>
<feature type="transmembrane region" description="Helical" evidence="8">
    <location>
        <begin position="60"/>
        <end position="86"/>
    </location>
</feature>
<organism evidence="9 10">
    <name type="scientific">Megasphaera lornae</name>
    <dbReference type="NCBI Taxonomy" id="1000568"/>
    <lineage>
        <taxon>Bacteria</taxon>
        <taxon>Bacillati</taxon>
        <taxon>Bacillota</taxon>
        <taxon>Negativicutes</taxon>
        <taxon>Veillonellales</taxon>
        <taxon>Veillonellaceae</taxon>
        <taxon>Megasphaera</taxon>
    </lineage>
</organism>
<reference evidence="9 10" key="1">
    <citation type="submission" date="2011-04" db="EMBL/GenBank/DDBJ databases">
        <authorList>
            <person name="Harkins D.M."/>
            <person name="Madupu R."/>
            <person name="Durkin A.S."/>
            <person name="Torralba M."/>
            <person name="Methe B."/>
            <person name="Sutton G.G."/>
            <person name="Nelson K.E."/>
        </authorList>
    </citation>
    <scope>NUCLEOTIDE SEQUENCE [LARGE SCALE GENOMIC DNA]</scope>
    <source>
        <strain evidence="9 10">UPII 199-6</strain>
    </source>
</reference>
<feature type="transmembrane region" description="Helical" evidence="8">
    <location>
        <begin position="242"/>
        <end position="271"/>
    </location>
</feature>
<dbReference type="EMBL" id="AFIJ01000029">
    <property type="protein sequence ID" value="EGL40292.1"/>
    <property type="molecule type" value="Genomic_DNA"/>
</dbReference>
<dbReference type="SUPFAM" id="SSF81345">
    <property type="entry name" value="ABC transporter involved in vitamin B12 uptake, BtuC"/>
    <property type="match status" value="1"/>
</dbReference>
<feature type="transmembrane region" description="Helical" evidence="8">
    <location>
        <begin position="98"/>
        <end position="117"/>
    </location>
</feature>
<evidence type="ECO:0000256" key="1">
    <source>
        <dbReference type="ARBA" id="ARBA00004651"/>
    </source>
</evidence>
<feature type="transmembrane region" description="Helical" evidence="8">
    <location>
        <begin position="123"/>
        <end position="142"/>
    </location>
</feature>
<keyword evidence="6 8" id="KW-1133">Transmembrane helix</keyword>
<dbReference type="InterPro" id="IPR037294">
    <property type="entry name" value="ABC_BtuC-like"/>
</dbReference>
<evidence type="ECO:0000313" key="10">
    <source>
        <dbReference type="Proteomes" id="UP000004018"/>
    </source>
</evidence>
<feature type="transmembrane region" description="Helical" evidence="8">
    <location>
        <begin position="154"/>
        <end position="175"/>
    </location>
</feature>
<keyword evidence="3" id="KW-0813">Transport</keyword>
<sequence>MIAGQSRERREAIRVGTLCAGIVLLLGVMVTALAIGAVPIPLREVLRLFLFSGDADTVRIIYTLRLPRVICASLAGADLALSGCILQGILRNPLADPGIIGISAGAGLAAMLLMLTAPTWTAFVPMAAFVGGIAAAVIVFALSWHRGIQPLRLVLAGVAVAAFFGGGMTALSVFFSDKIQGTVAWMAGGFAGSSWEYVRMILPYSLIGIGGTCCCFRQLNALQLGDEVAKTLGVHAARTRTILIIFAALLAAAAVSVAGLLGFVGLIIPHVMRLIVGSDFETLLPASAIFGAVLVVAADIAARTVLSPMEIPVGIFMSFVGAPFFLYLLQRRMRHYE</sequence>
<keyword evidence="4" id="KW-1003">Cell membrane</keyword>
<feature type="transmembrane region" description="Helical" evidence="8">
    <location>
        <begin position="311"/>
        <end position="329"/>
    </location>
</feature>
<accession>A0ABP2L6H9</accession>
<keyword evidence="10" id="KW-1185">Reference proteome</keyword>
<proteinExistence type="inferred from homology"/>
<feature type="transmembrane region" description="Helical" evidence="8">
    <location>
        <begin position="283"/>
        <end position="305"/>
    </location>
</feature>
<keyword evidence="7 8" id="KW-0472">Membrane</keyword>
<evidence type="ECO:0000256" key="5">
    <source>
        <dbReference type="ARBA" id="ARBA00022692"/>
    </source>
</evidence>
<name>A0ABP2L6H9_9FIRM</name>
<dbReference type="PANTHER" id="PTHR30472:SF68">
    <property type="entry name" value="FERRICHROME TRANSPORT SYSTEM PERMEASE PROTEIN FHUB"/>
    <property type="match status" value="1"/>
</dbReference>
<evidence type="ECO:0000256" key="4">
    <source>
        <dbReference type="ARBA" id="ARBA00022475"/>
    </source>
</evidence>
<keyword evidence="5 8" id="KW-0812">Transmembrane</keyword>
<dbReference type="CDD" id="cd06550">
    <property type="entry name" value="TM_ABC_iron-siderophores_like"/>
    <property type="match status" value="1"/>
</dbReference>
<evidence type="ECO:0000313" key="9">
    <source>
        <dbReference type="EMBL" id="EGL40292.1"/>
    </source>
</evidence>
<evidence type="ECO:0000256" key="3">
    <source>
        <dbReference type="ARBA" id="ARBA00022448"/>
    </source>
</evidence>
<dbReference type="Gene3D" id="1.10.3470.10">
    <property type="entry name" value="ABC transporter involved in vitamin B12 uptake, BtuC"/>
    <property type="match status" value="1"/>
</dbReference>
<evidence type="ECO:0000256" key="8">
    <source>
        <dbReference type="SAM" id="Phobius"/>
    </source>
</evidence>
<comment type="similarity">
    <text evidence="2">Belongs to the binding-protein-dependent transport system permease family. FecCD subfamily.</text>
</comment>
<evidence type="ECO:0000256" key="7">
    <source>
        <dbReference type="ARBA" id="ARBA00023136"/>
    </source>
</evidence>
<comment type="caution">
    <text evidence="9">The sequence shown here is derived from an EMBL/GenBank/DDBJ whole genome shotgun (WGS) entry which is preliminary data.</text>
</comment>
<dbReference type="Pfam" id="PF01032">
    <property type="entry name" value="FecCD"/>
    <property type="match status" value="1"/>
</dbReference>
<dbReference type="Proteomes" id="UP000004018">
    <property type="component" value="Unassembled WGS sequence"/>
</dbReference>
<evidence type="ECO:0000256" key="6">
    <source>
        <dbReference type="ARBA" id="ARBA00022989"/>
    </source>
</evidence>